<dbReference type="EMBL" id="CP071880">
    <property type="protein sequence ID" value="QTE52586.1"/>
    <property type="molecule type" value="Genomic_DNA"/>
</dbReference>
<keyword evidence="1" id="KW-0238">DNA-binding</keyword>
<keyword evidence="6" id="KW-1185">Reference proteome</keyword>
<proteinExistence type="predicted"/>
<name>A0AAE6MIQ7_9SPHI</name>
<evidence type="ECO:0000256" key="1">
    <source>
        <dbReference type="ARBA" id="ARBA00023125"/>
    </source>
</evidence>
<dbReference type="SUPFAM" id="SSF47413">
    <property type="entry name" value="lambda repressor-like DNA-binding domains"/>
    <property type="match status" value="1"/>
</dbReference>
<dbReference type="AlphaFoldDB" id="A0AAE6MIQ7"/>
<dbReference type="SMART" id="SM00530">
    <property type="entry name" value="HTH_XRE"/>
    <property type="match status" value="1"/>
</dbReference>
<gene>
    <name evidence="3" type="ORF">DIU31_015765</name>
    <name evidence="4" type="ORF">J3L21_11720</name>
</gene>
<organism evidence="3 5">
    <name type="scientific">Mucilaginibacter rubeus</name>
    <dbReference type="NCBI Taxonomy" id="2027860"/>
    <lineage>
        <taxon>Bacteria</taxon>
        <taxon>Pseudomonadati</taxon>
        <taxon>Bacteroidota</taxon>
        <taxon>Sphingobacteriia</taxon>
        <taxon>Sphingobacteriales</taxon>
        <taxon>Sphingobacteriaceae</taxon>
        <taxon>Mucilaginibacter</taxon>
    </lineage>
</organism>
<dbReference type="Pfam" id="PF01381">
    <property type="entry name" value="HTH_3"/>
    <property type="match status" value="1"/>
</dbReference>
<dbReference type="PROSITE" id="PS50943">
    <property type="entry name" value="HTH_CROC1"/>
    <property type="match status" value="1"/>
</dbReference>
<feature type="domain" description="HTH cro/C1-type" evidence="2">
    <location>
        <begin position="16"/>
        <end position="69"/>
    </location>
</feature>
<protein>
    <submittedName>
        <fullName evidence="3">Helix-turn-helix transcriptional regulator</fullName>
    </submittedName>
</protein>
<dbReference type="InterPro" id="IPR001387">
    <property type="entry name" value="Cro/C1-type_HTH"/>
</dbReference>
<dbReference type="PANTHER" id="PTHR46558">
    <property type="entry name" value="TRACRIPTIONAL REGULATORY PROTEIN-RELATED-RELATED"/>
    <property type="match status" value="1"/>
</dbReference>
<dbReference type="PANTHER" id="PTHR46558:SF4">
    <property type="entry name" value="DNA-BIDING PHAGE PROTEIN"/>
    <property type="match status" value="1"/>
</dbReference>
<dbReference type="Proteomes" id="UP000250557">
    <property type="component" value="Chromosome"/>
</dbReference>
<dbReference type="Gene3D" id="1.10.260.40">
    <property type="entry name" value="lambda repressor-like DNA-binding domains"/>
    <property type="match status" value="1"/>
</dbReference>
<dbReference type="CDD" id="cd00093">
    <property type="entry name" value="HTH_XRE"/>
    <property type="match status" value="1"/>
</dbReference>
<sequence length="135" mass="15171">METSTLTKPAFIGRKIERVRKLRGMTQEEVASSLGISKQAFSKIEQSDTIEEGRLIQISSILGVTLDGLKKFNDENVLNNTNNFYEAVNNSSVNNGFECTTVINNPVEKIIELYESLLKSEREKVEILLSKSKTQ</sequence>
<reference evidence="3 5" key="1">
    <citation type="submission" date="2019-08" db="EMBL/GenBank/DDBJ databases">
        <title>Comparative genome analysis confer to the adaptation heavy metal polluted environment.</title>
        <authorList>
            <person name="Li Y."/>
        </authorList>
    </citation>
    <scope>NUCLEOTIDE SEQUENCE [LARGE SCALE GENOMIC DNA]</scope>
    <source>
        <strain evidence="3 5">P2</strain>
    </source>
</reference>
<evidence type="ECO:0000259" key="2">
    <source>
        <dbReference type="PROSITE" id="PS50943"/>
    </source>
</evidence>
<evidence type="ECO:0000313" key="3">
    <source>
        <dbReference type="EMBL" id="QEM04896.1"/>
    </source>
</evidence>
<accession>A0AAE6MIQ7</accession>
<dbReference type="RefSeq" id="WP_112654662.1">
    <property type="nucleotide sequence ID" value="NZ_CP043451.1"/>
</dbReference>
<evidence type="ECO:0000313" key="4">
    <source>
        <dbReference type="EMBL" id="QTE52586.1"/>
    </source>
</evidence>
<dbReference type="EMBL" id="CP043451">
    <property type="protein sequence ID" value="QEM04896.1"/>
    <property type="molecule type" value="Genomic_DNA"/>
</dbReference>
<reference evidence="4 6" key="2">
    <citation type="submission" date="2021-03" db="EMBL/GenBank/DDBJ databases">
        <title>Mucilaginibacter strains isolated from gold and copper mining confer multi heavy-metal resistance.</title>
        <authorList>
            <person name="Li Y."/>
        </authorList>
    </citation>
    <scope>NUCLEOTIDE SEQUENCE [LARGE SCALE GENOMIC DNA]</scope>
    <source>
        <strain evidence="4 6">P2-4</strain>
    </source>
</reference>
<dbReference type="Proteomes" id="UP000663940">
    <property type="component" value="Chromosome"/>
</dbReference>
<evidence type="ECO:0000313" key="5">
    <source>
        <dbReference type="Proteomes" id="UP000250557"/>
    </source>
</evidence>
<dbReference type="GO" id="GO:0003677">
    <property type="term" value="F:DNA binding"/>
    <property type="evidence" value="ECO:0007669"/>
    <property type="project" value="UniProtKB-KW"/>
</dbReference>
<dbReference type="InterPro" id="IPR010982">
    <property type="entry name" value="Lambda_DNA-bd_dom_sf"/>
</dbReference>
<evidence type="ECO:0000313" key="6">
    <source>
        <dbReference type="Proteomes" id="UP000663940"/>
    </source>
</evidence>